<name>A0ABX9A5H9_9SPHN</name>
<gene>
    <name evidence="4" type="ORF">K3136_02245</name>
</gene>
<dbReference type="InterPro" id="IPR029058">
    <property type="entry name" value="AB_hydrolase_fold"/>
</dbReference>
<sequence>MTSNTFALIGAKFGMLAAAGAIALSAAPAHAQAPAAPPIEAYGALPAIERAVISNSGAYTAMLMTVNNQRQIMVLDSSGAPVKQFIVGDAKVRGIDWVGDEAILLRRSETQELALKTNRVMGEWMRVNVLPLDDSREVISVFAEQRQVANFVAGFSGIHRVDGRWVGYFSGFRMGRASGEEMRILSYRPALFAVDLLTGETDQVAFPAGEGRSRDWIIGSDGKIAVTLDFDLENGKYTIKNPSGSIIARGVQEDGRISLRGLDKAGNALVYTTYDSDGADWRYFSLPLEGGQASELWSDIEVDWVIRTADERVLGVVDKTGGILLSDGTQPAPLASLLEGRPQGSVSLAGWTPDFSTLAYSTSGNYDSGSWFRMDTASGSRAMLGLERPFIQGQAIAPIETFEYEAGDGLSLEGVLTLPPGREHTNLPAIVLPHGGPTAHDEPIFDWWAQAFAARGYAVIQPNFRGSTNRDEAFVEAGDGEWGGKMQTDIGDSLKALAARGIVDADRACIVGASFGGYSALAGVTTHQNGYRCAVGVNGVYDIEDFFRYDLSGKSTVFTRGVERLIGKNADLDALSPTAQASRASAPVLLIHGRDDTVVPFEQSVLMEDALSDAGKQVRLLELKGEDHWLSQAPTRTAMLDAAISFVEEHNPAD</sequence>
<dbReference type="Pfam" id="PF00326">
    <property type="entry name" value="Peptidase_S9"/>
    <property type="match status" value="1"/>
</dbReference>
<dbReference type="SUPFAM" id="SSF82171">
    <property type="entry name" value="DPP6 N-terminal domain-like"/>
    <property type="match status" value="1"/>
</dbReference>
<dbReference type="RefSeq" id="WP_221431308.1">
    <property type="nucleotide sequence ID" value="NZ_CP081294.1"/>
</dbReference>
<feature type="chain" id="PRO_5046680918" evidence="2">
    <location>
        <begin position="32"/>
        <end position="654"/>
    </location>
</feature>
<keyword evidence="1" id="KW-0378">Hydrolase</keyword>
<keyword evidence="5" id="KW-1185">Reference proteome</keyword>
<feature type="domain" description="Peptidase S9 prolyl oligopeptidase catalytic" evidence="3">
    <location>
        <begin position="445"/>
        <end position="650"/>
    </location>
</feature>
<dbReference type="Proteomes" id="UP000824321">
    <property type="component" value="Chromosome"/>
</dbReference>
<dbReference type="InterPro" id="IPR001375">
    <property type="entry name" value="Peptidase_S9_cat"/>
</dbReference>
<protein>
    <submittedName>
        <fullName evidence="4">Prolyl oligopeptidase family serine peptidase</fullName>
    </submittedName>
</protein>
<feature type="signal peptide" evidence="2">
    <location>
        <begin position="1"/>
        <end position="31"/>
    </location>
</feature>
<dbReference type="PANTHER" id="PTHR42776:SF27">
    <property type="entry name" value="DIPEPTIDYL PEPTIDASE FAMILY MEMBER 6"/>
    <property type="match status" value="1"/>
</dbReference>
<evidence type="ECO:0000256" key="2">
    <source>
        <dbReference type="SAM" id="SignalP"/>
    </source>
</evidence>
<evidence type="ECO:0000313" key="4">
    <source>
        <dbReference type="EMBL" id="QZD95569.1"/>
    </source>
</evidence>
<organism evidence="4 5">
    <name type="scientific">Qipengyuania gelatinilytica</name>
    <dbReference type="NCBI Taxonomy" id="2867231"/>
    <lineage>
        <taxon>Bacteria</taxon>
        <taxon>Pseudomonadati</taxon>
        <taxon>Pseudomonadota</taxon>
        <taxon>Alphaproteobacteria</taxon>
        <taxon>Sphingomonadales</taxon>
        <taxon>Erythrobacteraceae</taxon>
        <taxon>Qipengyuania</taxon>
    </lineage>
</organism>
<evidence type="ECO:0000256" key="1">
    <source>
        <dbReference type="ARBA" id="ARBA00022801"/>
    </source>
</evidence>
<evidence type="ECO:0000313" key="5">
    <source>
        <dbReference type="Proteomes" id="UP000824321"/>
    </source>
</evidence>
<evidence type="ECO:0000259" key="3">
    <source>
        <dbReference type="Pfam" id="PF00326"/>
    </source>
</evidence>
<dbReference type="PANTHER" id="PTHR42776">
    <property type="entry name" value="SERINE PEPTIDASE S9 FAMILY MEMBER"/>
    <property type="match status" value="1"/>
</dbReference>
<accession>A0ABX9A5H9</accession>
<dbReference type="SUPFAM" id="SSF53474">
    <property type="entry name" value="alpha/beta-Hydrolases"/>
    <property type="match status" value="1"/>
</dbReference>
<keyword evidence="2" id="KW-0732">Signal</keyword>
<dbReference type="Gene3D" id="3.40.50.1820">
    <property type="entry name" value="alpha/beta hydrolase"/>
    <property type="match status" value="1"/>
</dbReference>
<proteinExistence type="predicted"/>
<reference evidence="4 5" key="1">
    <citation type="submission" date="2021-08" db="EMBL/GenBank/DDBJ databases">
        <title>Comparative Genomics Analysis of the Genus Qipengyuania Reveals Extensive Genetic Diversity and Metabolic Versatility, Including the Description of Fifteen Novel Species.</title>
        <authorList>
            <person name="Liu Y."/>
        </authorList>
    </citation>
    <scope>NUCLEOTIDE SEQUENCE [LARGE SCALE GENOMIC DNA]</scope>
    <source>
        <strain evidence="4 5">1NDH1</strain>
    </source>
</reference>
<dbReference type="EMBL" id="CP081294">
    <property type="protein sequence ID" value="QZD95569.1"/>
    <property type="molecule type" value="Genomic_DNA"/>
</dbReference>